<dbReference type="Pfam" id="PF00480">
    <property type="entry name" value="ROK"/>
    <property type="match status" value="1"/>
</dbReference>
<organism evidence="1 2">
    <name type="scientific">Denitrobaculum tricleocarpae</name>
    <dbReference type="NCBI Taxonomy" id="2591009"/>
    <lineage>
        <taxon>Bacteria</taxon>
        <taxon>Pseudomonadati</taxon>
        <taxon>Pseudomonadota</taxon>
        <taxon>Alphaproteobacteria</taxon>
        <taxon>Rhodospirillales</taxon>
        <taxon>Rhodospirillaceae</taxon>
        <taxon>Denitrobaculum</taxon>
    </lineage>
</organism>
<dbReference type="EMBL" id="VHSH01000003">
    <property type="protein sequence ID" value="TQV80650.1"/>
    <property type="molecule type" value="Genomic_DNA"/>
</dbReference>
<evidence type="ECO:0000313" key="1">
    <source>
        <dbReference type="EMBL" id="TQV80650.1"/>
    </source>
</evidence>
<dbReference type="PANTHER" id="PTHR18964:SF174">
    <property type="entry name" value="D-ALLOSE KINASE-RELATED"/>
    <property type="match status" value="1"/>
</dbReference>
<dbReference type="AlphaFoldDB" id="A0A545TTV4"/>
<reference evidence="1 2" key="1">
    <citation type="submission" date="2019-06" db="EMBL/GenBank/DDBJ databases">
        <title>Whole genome sequence for Rhodospirillaceae sp. R148.</title>
        <authorList>
            <person name="Wang G."/>
        </authorList>
    </citation>
    <scope>NUCLEOTIDE SEQUENCE [LARGE SCALE GENOMIC DNA]</scope>
    <source>
        <strain evidence="1 2">R148</strain>
    </source>
</reference>
<dbReference type="InterPro" id="IPR000600">
    <property type="entry name" value="ROK"/>
</dbReference>
<protein>
    <submittedName>
        <fullName evidence="1">ROK family protein</fullName>
    </submittedName>
</protein>
<dbReference type="Proteomes" id="UP000315252">
    <property type="component" value="Unassembled WGS sequence"/>
</dbReference>
<dbReference type="CDD" id="cd24066">
    <property type="entry name" value="ASKHA_NBD_ROK_EcFRK-like"/>
    <property type="match status" value="1"/>
</dbReference>
<dbReference type="InterPro" id="IPR043129">
    <property type="entry name" value="ATPase_NBD"/>
</dbReference>
<accession>A0A545TTV4</accession>
<evidence type="ECO:0000313" key="2">
    <source>
        <dbReference type="Proteomes" id="UP000315252"/>
    </source>
</evidence>
<keyword evidence="2" id="KW-1185">Reference proteome</keyword>
<dbReference type="InterPro" id="IPR049874">
    <property type="entry name" value="ROK_cs"/>
</dbReference>
<dbReference type="OrthoDB" id="9810372at2"/>
<dbReference type="PANTHER" id="PTHR18964">
    <property type="entry name" value="ROK (REPRESSOR, ORF, KINASE) FAMILY"/>
    <property type="match status" value="1"/>
</dbReference>
<dbReference type="GO" id="GO:0004396">
    <property type="term" value="F:hexokinase activity"/>
    <property type="evidence" value="ECO:0007669"/>
    <property type="project" value="TreeGrafter"/>
</dbReference>
<gene>
    <name evidence="1" type="ORF">FKG95_10840</name>
</gene>
<sequence>MRIGIDLGGTKIEGILLAPGGIEVLRRRVETPAGNYHATIATVGSLVSALEAETGCVGTVGVGIPGAISLATGRVKNANSTCLIGHPIEQDLAAAVGRSVRVMNDANCFVLSEASDGAASPLEMPSARIIFGIILGTGVGGGIVVRGEALDGRNAIAGEWGHNPLPWPRPEEQPGPRCYCGKSGCIETFLCGPSLDADYRARGGCAASTREMVLRAENQEDDVAEAALQRYEDRLARALASVINILDPDAIVIGGGISNIQRLYKSLPDRLRDYVFSDSFDTMIVPPKHGDSSGVRGAAWLWSEAEAAELAKLWGTKGLPKRSVGNPS</sequence>
<proteinExistence type="predicted"/>
<dbReference type="Gene3D" id="3.30.420.40">
    <property type="match status" value="2"/>
</dbReference>
<dbReference type="SUPFAM" id="SSF53067">
    <property type="entry name" value="Actin-like ATPase domain"/>
    <property type="match status" value="1"/>
</dbReference>
<dbReference type="RefSeq" id="WP_142896364.1">
    <property type="nucleotide sequence ID" value="NZ_ML660054.1"/>
</dbReference>
<dbReference type="PROSITE" id="PS01125">
    <property type="entry name" value="ROK"/>
    <property type="match status" value="1"/>
</dbReference>
<comment type="caution">
    <text evidence="1">The sequence shown here is derived from an EMBL/GenBank/DDBJ whole genome shotgun (WGS) entry which is preliminary data.</text>
</comment>
<name>A0A545TTV4_9PROT</name>